<evidence type="ECO:0000256" key="2">
    <source>
        <dbReference type="ARBA" id="ARBA00022490"/>
    </source>
</evidence>
<dbReference type="SUPFAM" id="SSF52540">
    <property type="entry name" value="P-loop containing nucleoside triphosphate hydrolases"/>
    <property type="match status" value="1"/>
</dbReference>
<evidence type="ECO:0000256" key="1">
    <source>
        <dbReference type="ARBA" id="ARBA00009427"/>
    </source>
</evidence>
<dbReference type="Gene3D" id="3.40.50.300">
    <property type="entry name" value="P-loop containing nucleotide triphosphate hydrolases"/>
    <property type="match status" value="1"/>
</dbReference>
<dbReference type="GO" id="GO:0015949">
    <property type="term" value="P:nucleobase-containing small molecule interconversion"/>
    <property type="evidence" value="ECO:0007669"/>
    <property type="project" value="TreeGrafter"/>
</dbReference>
<dbReference type="InterPro" id="IPR027417">
    <property type="entry name" value="P-loop_NTPase"/>
</dbReference>
<keyword evidence="4 9" id="KW-0547">Nucleotide-binding</keyword>
<dbReference type="NCBIfam" id="TIGR00017">
    <property type="entry name" value="cmk"/>
    <property type="match status" value="1"/>
</dbReference>
<comment type="catalytic activity">
    <reaction evidence="8 9">
        <text>CMP + ATP = CDP + ADP</text>
        <dbReference type="Rhea" id="RHEA:11600"/>
        <dbReference type="ChEBI" id="CHEBI:30616"/>
        <dbReference type="ChEBI" id="CHEBI:58069"/>
        <dbReference type="ChEBI" id="CHEBI:60377"/>
        <dbReference type="ChEBI" id="CHEBI:456216"/>
        <dbReference type="EC" id="2.7.4.25"/>
    </reaction>
</comment>
<dbReference type="InterPro" id="IPR003136">
    <property type="entry name" value="Cytidylate_kin"/>
</dbReference>
<protein>
    <recommendedName>
        <fullName evidence="9">Cytidylate kinase</fullName>
        <shortName evidence="9">CK</shortName>
        <ecNumber evidence="9">2.7.4.25</ecNumber>
    </recommendedName>
    <alternativeName>
        <fullName evidence="9">Cytidine monophosphate kinase</fullName>
        <shortName evidence="9">CMP kinase</shortName>
    </alternativeName>
</protein>
<feature type="binding site" evidence="9">
    <location>
        <begin position="10"/>
        <end position="18"/>
    </location>
    <ligand>
        <name>ATP</name>
        <dbReference type="ChEBI" id="CHEBI:30616"/>
    </ligand>
</feature>
<accession>A0A1D2YSK9</accession>
<proteinExistence type="inferred from homology"/>
<dbReference type="EC" id="2.7.4.25" evidence="9"/>
<reference evidence="11 12" key="1">
    <citation type="submission" date="2016-09" db="EMBL/GenBank/DDBJ databases">
        <title>Draft genome sequence for the type strain of Vulcanibacillus modesticaldus BR, a strictly anaerobic, moderately thermophilic, and nitrate-reducing bacterium from deep sea-hydrothermal vents of the Mid-Atlantic Ridge.</title>
        <authorList>
            <person name="Abin C.A."/>
            <person name="Hollibaugh J.T."/>
        </authorList>
    </citation>
    <scope>NUCLEOTIDE SEQUENCE [LARGE SCALE GENOMIC DNA]</scope>
    <source>
        <strain evidence="11 12">BR</strain>
    </source>
</reference>
<evidence type="ECO:0000256" key="7">
    <source>
        <dbReference type="ARBA" id="ARBA00047615"/>
    </source>
</evidence>
<comment type="catalytic activity">
    <reaction evidence="7 9">
        <text>dCMP + ATP = dCDP + ADP</text>
        <dbReference type="Rhea" id="RHEA:25094"/>
        <dbReference type="ChEBI" id="CHEBI:30616"/>
        <dbReference type="ChEBI" id="CHEBI:57566"/>
        <dbReference type="ChEBI" id="CHEBI:58593"/>
        <dbReference type="ChEBI" id="CHEBI:456216"/>
        <dbReference type="EC" id="2.7.4.25"/>
    </reaction>
</comment>
<dbReference type="GO" id="GO:0036430">
    <property type="term" value="F:CMP kinase activity"/>
    <property type="evidence" value="ECO:0007669"/>
    <property type="project" value="RHEA"/>
</dbReference>
<dbReference type="CDD" id="cd02020">
    <property type="entry name" value="CMPK"/>
    <property type="match status" value="1"/>
</dbReference>
<dbReference type="STRING" id="337097.BHF71_03865"/>
<dbReference type="GO" id="GO:0005829">
    <property type="term" value="C:cytosol"/>
    <property type="evidence" value="ECO:0007669"/>
    <property type="project" value="TreeGrafter"/>
</dbReference>
<dbReference type="Pfam" id="PF02224">
    <property type="entry name" value="Cytidylate_kin"/>
    <property type="match status" value="1"/>
</dbReference>
<comment type="caution">
    <text evidence="11">The sequence shown here is derived from an EMBL/GenBank/DDBJ whole genome shotgun (WGS) entry which is preliminary data.</text>
</comment>
<dbReference type="OrthoDB" id="9807434at2"/>
<evidence type="ECO:0000256" key="6">
    <source>
        <dbReference type="ARBA" id="ARBA00022840"/>
    </source>
</evidence>
<evidence type="ECO:0000256" key="4">
    <source>
        <dbReference type="ARBA" id="ARBA00022741"/>
    </source>
</evidence>
<keyword evidence="6 9" id="KW-0067">ATP-binding</keyword>
<sequence>MKTIKIAIDGPAGAGKSTVAKLVARELGYLYIDTGAMYRALTYMALKEGIDLNDEQELNKYLMNHSIQLINDGVIQKVEIDGEDVTDLIRTPEVNKNVSLVASHPEVRKTMVKIQQDLSKDQSVVMDGRDIGTYVLPNAELKIYLTASINERAKRRYEELIKKGFQANLEEIIEDISLRDKRDKERATAPLKQADDAILIDTSSLSIEEVVEKIMKLVHERTGGET</sequence>
<evidence type="ECO:0000256" key="3">
    <source>
        <dbReference type="ARBA" id="ARBA00022679"/>
    </source>
</evidence>
<evidence type="ECO:0000256" key="8">
    <source>
        <dbReference type="ARBA" id="ARBA00048478"/>
    </source>
</evidence>
<dbReference type="RefSeq" id="WP_069657493.1">
    <property type="nucleotide sequence ID" value="NZ_MIJF01000067.1"/>
</dbReference>
<dbReference type="InterPro" id="IPR011994">
    <property type="entry name" value="Cytidylate_kinase_dom"/>
</dbReference>
<comment type="similarity">
    <text evidence="1 9">Belongs to the cytidylate kinase family. Type 1 subfamily.</text>
</comment>
<keyword evidence="2 9" id="KW-0963">Cytoplasm</keyword>
<keyword evidence="12" id="KW-1185">Reference proteome</keyword>
<name>A0A1D2YSK9_9BACI</name>
<comment type="subcellular location">
    <subcellularLocation>
        <location evidence="9">Cytoplasm</location>
    </subcellularLocation>
</comment>
<dbReference type="EMBL" id="MIJF01000067">
    <property type="protein sequence ID" value="OEF97280.1"/>
    <property type="molecule type" value="Genomic_DNA"/>
</dbReference>
<dbReference type="GO" id="GO:0006220">
    <property type="term" value="P:pyrimidine nucleotide metabolic process"/>
    <property type="evidence" value="ECO:0007669"/>
    <property type="project" value="UniProtKB-UniRule"/>
</dbReference>
<dbReference type="AlphaFoldDB" id="A0A1D2YSK9"/>
<organism evidence="11 12">
    <name type="scientific">Vulcanibacillus modesticaldus</name>
    <dbReference type="NCBI Taxonomy" id="337097"/>
    <lineage>
        <taxon>Bacteria</taxon>
        <taxon>Bacillati</taxon>
        <taxon>Bacillota</taxon>
        <taxon>Bacilli</taxon>
        <taxon>Bacillales</taxon>
        <taxon>Bacillaceae</taxon>
        <taxon>Vulcanibacillus</taxon>
    </lineage>
</organism>
<evidence type="ECO:0000313" key="12">
    <source>
        <dbReference type="Proteomes" id="UP000243739"/>
    </source>
</evidence>
<evidence type="ECO:0000256" key="5">
    <source>
        <dbReference type="ARBA" id="ARBA00022777"/>
    </source>
</evidence>
<evidence type="ECO:0000313" key="11">
    <source>
        <dbReference type="EMBL" id="OEF97280.1"/>
    </source>
</evidence>
<feature type="domain" description="Cytidylate kinase" evidence="10">
    <location>
        <begin position="6"/>
        <end position="219"/>
    </location>
</feature>
<dbReference type="PANTHER" id="PTHR21299">
    <property type="entry name" value="CYTIDYLATE KINASE/PANTOATE-BETA-ALANINE LIGASE"/>
    <property type="match status" value="1"/>
</dbReference>
<dbReference type="HAMAP" id="MF_00238">
    <property type="entry name" value="Cytidyl_kinase_type1"/>
    <property type="match status" value="1"/>
</dbReference>
<evidence type="ECO:0000256" key="9">
    <source>
        <dbReference type="HAMAP-Rule" id="MF_00238"/>
    </source>
</evidence>
<gene>
    <name evidence="9" type="primary">cmk</name>
    <name evidence="11" type="ORF">BHF71_03865</name>
</gene>
<dbReference type="GO" id="GO:0036431">
    <property type="term" value="F:dCMP kinase activity"/>
    <property type="evidence" value="ECO:0007669"/>
    <property type="project" value="InterPro"/>
</dbReference>
<keyword evidence="5 9" id="KW-0418">Kinase</keyword>
<dbReference type="GO" id="GO:0005524">
    <property type="term" value="F:ATP binding"/>
    <property type="evidence" value="ECO:0007669"/>
    <property type="project" value="UniProtKB-UniRule"/>
</dbReference>
<evidence type="ECO:0000259" key="10">
    <source>
        <dbReference type="Pfam" id="PF02224"/>
    </source>
</evidence>
<dbReference type="PANTHER" id="PTHR21299:SF2">
    <property type="entry name" value="CYTIDYLATE KINASE"/>
    <property type="match status" value="1"/>
</dbReference>
<dbReference type="Proteomes" id="UP000243739">
    <property type="component" value="Unassembled WGS sequence"/>
</dbReference>
<keyword evidence="3 9" id="KW-0808">Transferase</keyword>